<comment type="cofactor">
    <cofactor evidence="1">
        <name>FAD</name>
        <dbReference type="ChEBI" id="CHEBI:57692"/>
    </cofactor>
</comment>
<dbReference type="Proteomes" id="UP001237642">
    <property type="component" value="Unassembled WGS sequence"/>
</dbReference>
<dbReference type="InterPro" id="IPR036188">
    <property type="entry name" value="FAD/NAD-bd_sf"/>
</dbReference>
<keyword evidence="2" id="KW-0285">Flavoprotein</keyword>
<evidence type="ECO:0000256" key="3">
    <source>
        <dbReference type="ARBA" id="ARBA00022827"/>
    </source>
</evidence>
<sequence>MRAISGFGQSPSTIHYTHDNSSSLEEQNEELPHEAYNAGSLLFKISDPLSTGELTLNNTNADDIPNISFNYFSNPQDLQTCVNGYHILEKLVKTKYLIELMQPSNDTFEKLLKFTVNETVNLIPRTADVTESLEKCCRQALVTIWHYHGGCLKGKVINSDYKVLGAQGLRVIDGSTFVQSPGTNPQATLMMLGSGFGQSPSTIHYTHDNSSSLEEQNEELPHEAYNAGSLLFKISDPLSTGELTLNNTNADDIPNISFNYFSNPQDLQTCVNGYHILEKLVKTKYLIELMQPSNDTFEKLLKFTVNETVNLIPRTADVTESLEKCCRQALVTIWNYHGGCLKGKVINSDYKVLGAQGLRVIDGSTFVQSPGTNPQATLMMLGRYMGTKILRKRLGQAAGV</sequence>
<evidence type="ECO:0000313" key="7">
    <source>
        <dbReference type="Proteomes" id="UP001237642"/>
    </source>
</evidence>
<evidence type="ECO:0000256" key="4">
    <source>
        <dbReference type="SAM" id="MobiDB-lite"/>
    </source>
</evidence>
<proteinExistence type="predicted"/>
<dbReference type="InterPro" id="IPR007867">
    <property type="entry name" value="GMC_OxRtase_C"/>
</dbReference>
<name>A0AAD8M5M9_9APIA</name>
<dbReference type="Pfam" id="PF05199">
    <property type="entry name" value="GMC_oxred_C"/>
    <property type="match status" value="2"/>
</dbReference>
<dbReference type="PANTHER" id="PTHR45968:SF5">
    <property type="entry name" value="PROTEIN HOTHEAD"/>
    <property type="match status" value="1"/>
</dbReference>
<evidence type="ECO:0000256" key="2">
    <source>
        <dbReference type="ARBA" id="ARBA00022630"/>
    </source>
</evidence>
<dbReference type="GO" id="GO:0016614">
    <property type="term" value="F:oxidoreductase activity, acting on CH-OH group of donors"/>
    <property type="evidence" value="ECO:0007669"/>
    <property type="project" value="InterPro"/>
</dbReference>
<feature type="domain" description="Glucose-methanol-choline oxidoreductase C-terminal" evidence="5">
    <location>
        <begin position="48"/>
        <end position="193"/>
    </location>
</feature>
<accession>A0AAD8M5M9</accession>
<reference evidence="6" key="2">
    <citation type="submission" date="2023-05" db="EMBL/GenBank/DDBJ databases">
        <authorList>
            <person name="Schelkunov M.I."/>
        </authorList>
    </citation>
    <scope>NUCLEOTIDE SEQUENCE</scope>
    <source>
        <strain evidence="6">Hsosn_3</strain>
        <tissue evidence="6">Leaf</tissue>
    </source>
</reference>
<protein>
    <recommendedName>
        <fullName evidence="5">Glucose-methanol-choline oxidoreductase C-terminal domain-containing protein</fullName>
    </recommendedName>
</protein>
<dbReference type="SUPFAM" id="SSF51905">
    <property type="entry name" value="FAD/NAD(P)-binding domain"/>
    <property type="match status" value="2"/>
</dbReference>
<dbReference type="PANTHER" id="PTHR45968">
    <property type="entry name" value="OSJNBA0019K04.7 PROTEIN"/>
    <property type="match status" value="1"/>
</dbReference>
<dbReference type="Gene3D" id="3.30.560.10">
    <property type="entry name" value="Glucose Oxidase, domain 3"/>
    <property type="match status" value="2"/>
</dbReference>
<dbReference type="InterPro" id="IPR051871">
    <property type="entry name" value="GMC_Oxidoreductase-Related"/>
</dbReference>
<dbReference type="EMBL" id="JAUIZM010000010">
    <property type="protein sequence ID" value="KAK1360273.1"/>
    <property type="molecule type" value="Genomic_DNA"/>
</dbReference>
<comment type="caution">
    <text evidence="6">The sequence shown here is derived from an EMBL/GenBank/DDBJ whole genome shotgun (WGS) entry which is preliminary data.</text>
</comment>
<evidence type="ECO:0000256" key="1">
    <source>
        <dbReference type="ARBA" id="ARBA00001974"/>
    </source>
</evidence>
<organism evidence="6 7">
    <name type="scientific">Heracleum sosnowskyi</name>
    <dbReference type="NCBI Taxonomy" id="360622"/>
    <lineage>
        <taxon>Eukaryota</taxon>
        <taxon>Viridiplantae</taxon>
        <taxon>Streptophyta</taxon>
        <taxon>Embryophyta</taxon>
        <taxon>Tracheophyta</taxon>
        <taxon>Spermatophyta</taxon>
        <taxon>Magnoliopsida</taxon>
        <taxon>eudicotyledons</taxon>
        <taxon>Gunneridae</taxon>
        <taxon>Pentapetalae</taxon>
        <taxon>asterids</taxon>
        <taxon>campanulids</taxon>
        <taxon>Apiales</taxon>
        <taxon>Apiaceae</taxon>
        <taxon>Apioideae</taxon>
        <taxon>apioid superclade</taxon>
        <taxon>Tordylieae</taxon>
        <taxon>Tordyliinae</taxon>
        <taxon>Heracleum</taxon>
    </lineage>
</organism>
<evidence type="ECO:0000259" key="5">
    <source>
        <dbReference type="Pfam" id="PF05199"/>
    </source>
</evidence>
<dbReference type="AlphaFoldDB" id="A0AAD8M5M9"/>
<reference evidence="6" key="1">
    <citation type="submission" date="2023-02" db="EMBL/GenBank/DDBJ databases">
        <title>Genome of toxic invasive species Heracleum sosnowskyi carries increased number of genes despite the absence of recent whole-genome duplications.</title>
        <authorList>
            <person name="Schelkunov M."/>
            <person name="Shtratnikova V."/>
            <person name="Makarenko M."/>
            <person name="Klepikova A."/>
            <person name="Omelchenko D."/>
            <person name="Novikova G."/>
            <person name="Obukhova E."/>
            <person name="Bogdanov V."/>
            <person name="Penin A."/>
            <person name="Logacheva M."/>
        </authorList>
    </citation>
    <scope>NUCLEOTIDE SEQUENCE</scope>
    <source>
        <strain evidence="6">Hsosn_3</strain>
        <tissue evidence="6">Leaf</tissue>
    </source>
</reference>
<keyword evidence="7" id="KW-1185">Reference proteome</keyword>
<feature type="region of interest" description="Disordered" evidence="4">
    <location>
        <begin position="1"/>
        <end position="30"/>
    </location>
</feature>
<evidence type="ECO:0000313" key="6">
    <source>
        <dbReference type="EMBL" id="KAK1360273.1"/>
    </source>
</evidence>
<gene>
    <name evidence="6" type="ORF">POM88_044747</name>
</gene>
<keyword evidence="3" id="KW-0274">FAD</keyword>
<feature type="domain" description="Glucose-methanol-choline oxidoreductase C-terminal" evidence="5">
    <location>
        <begin position="237"/>
        <end position="382"/>
    </location>
</feature>
<dbReference type="SUPFAM" id="SSF54373">
    <property type="entry name" value="FAD-linked reductases, C-terminal domain"/>
    <property type="match status" value="2"/>
</dbReference>
<dbReference type="Gene3D" id="3.50.50.60">
    <property type="entry name" value="FAD/NAD(P)-binding domain"/>
    <property type="match status" value="2"/>
</dbReference>